<dbReference type="Proteomes" id="UP001500212">
    <property type="component" value="Unassembled WGS sequence"/>
</dbReference>
<protein>
    <submittedName>
        <fullName evidence="1">Uncharacterized protein</fullName>
    </submittedName>
</protein>
<name>A0ABP8TXQ6_9ACTN</name>
<evidence type="ECO:0000313" key="2">
    <source>
        <dbReference type="Proteomes" id="UP001500212"/>
    </source>
</evidence>
<sequence length="85" mass="9462">MRRFHQRRTRDWIVMGAGVGAMRRNAAAIVAGAHIPARSSPTRSRAVIKAGDRQWLILASVRMWTSGSYATIAGRGDSYGRLHER</sequence>
<reference evidence="2" key="1">
    <citation type="journal article" date="2019" name="Int. J. Syst. Evol. Microbiol.">
        <title>The Global Catalogue of Microorganisms (GCM) 10K type strain sequencing project: providing services to taxonomists for standard genome sequencing and annotation.</title>
        <authorList>
            <consortium name="The Broad Institute Genomics Platform"/>
            <consortium name="The Broad Institute Genome Sequencing Center for Infectious Disease"/>
            <person name="Wu L."/>
            <person name="Ma J."/>
        </authorList>
    </citation>
    <scope>NUCLEOTIDE SEQUENCE [LARGE SCALE GENOMIC DNA]</scope>
    <source>
        <strain evidence="2">JCM 17938</strain>
    </source>
</reference>
<comment type="caution">
    <text evidence="1">The sequence shown here is derived from an EMBL/GenBank/DDBJ whole genome shotgun (WGS) entry which is preliminary data.</text>
</comment>
<keyword evidence="2" id="KW-1185">Reference proteome</keyword>
<evidence type="ECO:0000313" key="1">
    <source>
        <dbReference type="EMBL" id="GAA4617393.1"/>
    </source>
</evidence>
<gene>
    <name evidence="1" type="ORF">GCM10023195_77660</name>
</gene>
<proteinExistence type="predicted"/>
<accession>A0ABP8TXQ6</accession>
<organism evidence="1 2">
    <name type="scientific">Actinoallomurus liliacearum</name>
    <dbReference type="NCBI Taxonomy" id="1080073"/>
    <lineage>
        <taxon>Bacteria</taxon>
        <taxon>Bacillati</taxon>
        <taxon>Actinomycetota</taxon>
        <taxon>Actinomycetes</taxon>
        <taxon>Streptosporangiales</taxon>
        <taxon>Thermomonosporaceae</taxon>
        <taxon>Actinoallomurus</taxon>
    </lineage>
</organism>
<dbReference type="EMBL" id="BAABHJ010000039">
    <property type="protein sequence ID" value="GAA4617393.1"/>
    <property type="molecule type" value="Genomic_DNA"/>
</dbReference>